<sequence length="119" mass="12963">MDRIIKGIEVQVSQSPQWHRQNLVTLERVHHDIARFTGPVFQFVTIAAAIYLPCYAKLMLFSAPGALDPMMVLLALSAVALVLVSPAFALAATVEVYFSRRIARASRAGASHFHDATGG</sequence>
<proteinExistence type="predicted"/>
<reference evidence="3" key="1">
    <citation type="submission" date="2018-03" db="EMBL/GenBank/DDBJ databases">
        <title>Genomic analysis of the strain SH-1 isolated from shrimp intestine.</title>
        <authorList>
            <person name="Kim Y.-S."/>
            <person name="Kim S.-E."/>
            <person name="Kim K.-H."/>
        </authorList>
    </citation>
    <scope>NUCLEOTIDE SEQUENCE [LARGE SCALE GENOMIC DNA]</scope>
    <source>
        <strain evidence="3">SH-1</strain>
    </source>
</reference>
<dbReference type="Proteomes" id="UP000237655">
    <property type="component" value="Chromosome"/>
</dbReference>
<keyword evidence="1" id="KW-0812">Transmembrane</keyword>
<protein>
    <submittedName>
        <fullName evidence="2">Uncharacterized protein</fullName>
    </submittedName>
</protein>
<feature type="transmembrane region" description="Helical" evidence="1">
    <location>
        <begin position="33"/>
        <end position="52"/>
    </location>
</feature>
<evidence type="ECO:0000256" key="1">
    <source>
        <dbReference type="SAM" id="Phobius"/>
    </source>
</evidence>
<keyword evidence="1" id="KW-1133">Transmembrane helix</keyword>
<name>A0A2S0MQ37_9RHOB</name>
<feature type="transmembrane region" description="Helical" evidence="1">
    <location>
        <begin position="72"/>
        <end position="98"/>
    </location>
</feature>
<dbReference type="AlphaFoldDB" id="A0A2S0MQ37"/>
<organism evidence="2 3">
    <name type="scientific">Pukyongiella litopenaei</name>
    <dbReference type="NCBI Taxonomy" id="2605946"/>
    <lineage>
        <taxon>Bacteria</taxon>
        <taxon>Pseudomonadati</taxon>
        <taxon>Pseudomonadota</taxon>
        <taxon>Alphaproteobacteria</taxon>
        <taxon>Rhodobacterales</taxon>
        <taxon>Paracoccaceae</taxon>
        <taxon>Pukyongiella</taxon>
    </lineage>
</organism>
<evidence type="ECO:0000313" key="2">
    <source>
        <dbReference type="EMBL" id="AVO38010.2"/>
    </source>
</evidence>
<keyword evidence="1" id="KW-0472">Membrane</keyword>
<keyword evidence="3" id="KW-1185">Reference proteome</keyword>
<dbReference type="EMBL" id="CP027665">
    <property type="protein sequence ID" value="AVO38010.2"/>
    <property type="molecule type" value="Genomic_DNA"/>
</dbReference>
<evidence type="ECO:0000313" key="3">
    <source>
        <dbReference type="Proteomes" id="UP000237655"/>
    </source>
</evidence>
<dbReference type="RefSeq" id="WP_149615510.1">
    <property type="nucleotide sequence ID" value="NZ_CP027665.1"/>
</dbReference>
<accession>A0A2S0MQ37</accession>
<gene>
    <name evidence="2" type="ORF">C6Y53_10055</name>
</gene>
<dbReference type="KEGG" id="thas:C6Y53_10055"/>